<feature type="compositionally biased region" description="Basic and acidic residues" evidence="1">
    <location>
        <begin position="30"/>
        <end position="41"/>
    </location>
</feature>
<sequence>MMASNCARLAGPTPRTPLRSSGVASSIARSEPKRCSSERATSKTLCPGSPEPSTSATSSVSDSAAAPASSIRSRGMSRSGHAGADTDMGTDAETGAGKGAGRRTEGFSALLSGMTIGSFMARSSVIQWSGDDAPRSRVPAGSGYVAYNRTFAHGARRPAMRATPAAAPCAARHD</sequence>
<evidence type="ECO:0000256" key="1">
    <source>
        <dbReference type="SAM" id="MobiDB-lite"/>
    </source>
</evidence>
<reference evidence="2" key="1">
    <citation type="submission" date="2016-12" db="EMBL/GenBank/DDBJ databases">
        <authorList>
            <person name="Moulin L."/>
        </authorList>
    </citation>
    <scope>NUCLEOTIDE SEQUENCE [LARGE SCALE GENOMIC DNA]</scope>
    <source>
        <strain evidence="2">STM 7183</strain>
    </source>
</reference>
<feature type="compositionally biased region" description="Low complexity" evidence="1">
    <location>
        <begin position="51"/>
        <end position="80"/>
    </location>
</feature>
<feature type="compositionally biased region" description="Polar residues" evidence="1">
    <location>
        <begin position="18"/>
        <end position="28"/>
    </location>
</feature>
<feature type="region of interest" description="Disordered" evidence="1">
    <location>
        <begin position="1"/>
        <end position="103"/>
    </location>
</feature>
<dbReference type="AlphaFoldDB" id="A0A1N7RUX1"/>
<dbReference type="Proteomes" id="UP000195569">
    <property type="component" value="Unassembled WGS sequence"/>
</dbReference>
<gene>
    <name evidence="2" type="ORF">BN2476_200035</name>
</gene>
<comment type="caution">
    <text evidence="2">The sequence shown here is derived from an EMBL/GenBank/DDBJ whole genome shotgun (WGS) entry which is preliminary data.</text>
</comment>
<proteinExistence type="predicted"/>
<evidence type="ECO:0000313" key="2">
    <source>
        <dbReference type="EMBL" id="SIT38899.1"/>
    </source>
</evidence>
<accession>A0A1N7RUX1</accession>
<keyword evidence="3" id="KW-1185">Reference proteome</keyword>
<evidence type="ECO:0000313" key="3">
    <source>
        <dbReference type="Proteomes" id="UP000195569"/>
    </source>
</evidence>
<name>A0A1N7RUX1_9BURK</name>
<dbReference type="EMBL" id="CYGY02000020">
    <property type="protein sequence ID" value="SIT38899.1"/>
    <property type="molecule type" value="Genomic_DNA"/>
</dbReference>
<protein>
    <submittedName>
        <fullName evidence="2">Uncharacterized protein</fullName>
    </submittedName>
</protein>
<organism evidence="2 3">
    <name type="scientific">Paraburkholderia piptadeniae</name>
    <dbReference type="NCBI Taxonomy" id="1701573"/>
    <lineage>
        <taxon>Bacteria</taxon>
        <taxon>Pseudomonadati</taxon>
        <taxon>Pseudomonadota</taxon>
        <taxon>Betaproteobacteria</taxon>
        <taxon>Burkholderiales</taxon>
        <taxon>Burkholderiaceae</taxon>
        <taxon>Paraburkholderia</taxon>
    </lineage>
</organism>